<dbReference type="Gene3D" id="1.20.1250.10">
    <property type="match status" value="1"/>
</dbReference>
<feature type="signal peptide" evidence="1">
    <location>
        <begin position="1"/>
        <end position="22"/>
    </location>
</feature>
<keyword evidence="3" id="KW-1185">Reference proteome</keyword>
<dbReference type="PANTHER" id="PTHR47401:SF1">
    <property type="entry name" value="INTERLEUKIN-4"/>
    <property type="match status" value="1"/>
</dbReference>
<evidence type="ECO:0000313" key="3">
    <source>
        <dbReference type="Proteomes" id="UP000694420"/>
    </source>
</evidence>
<sequence>MCTKLAGLLAVCCLLACRSHEAALPPSTNFLNENIRLLQNIMNTKVRVSCAARGGTGGSAGLCRGDKEAELLCKAATVAGEGQSCHRQLQGISLNLQQLVRQASAVPCPVAAGNTTSLKHFLQDLNRFHKQLAKKSQF</sequence>
<dbReference type="InterPro" id="IPR002354">
    <property type="entry name" value="IL-4"/>
</dbReference>
<dbReference type="GO" id="GO:0005136">
    <property type="term" value="F:interleukin-4 receptor binding"/>
    <property type="evidence" value="ECO:0007669"/>
    <property type="project" value="InterPro"/>
</dbReference>
<dbReference type="AlphaFoldDB" id="A0A8C6YP73"/>
<dbReference type="Proteomes" id="UP000694420">
    <property type="component" value="Unplaced"/>
</dbReference>
<dbReference type="InterPro" id="IPR009079">
    <property type="entry name" value="4_helix_cytokine-like_core"/>
</dbReference>
<proteinExistence type="predicted"/>
<name>A0A8C6YP73_NOTPE</name>
<evidence type="ECO:0000256" key="1">
    <source>
        <dbReference type="SAM" id="SignalP"/>
    </source>
</evidence>
<dbReference type="PANTHER" id="PTHR47401">
    <property type="entry name" value="INTERLEUKIN-4"/>
    <property type="match status" value="1"/>
</dbReference>
<gene>
    <name evidence="2" type="primary">IL4</name>
</gene>
<feature type="chain" id="PRO_5034475613" evidence="1">
    <location>
        <begin position="23"/>
        <end position="138"/>
    </location>
</feature>
<keyword evidence="1" id="KW-0732">Signal</keyword>
<reference evidence="2" key="2">
    <citation type="submission" date="2025-09" db="UniProtKB">
        <authorList>
            <consortium name="Ensembl"/>
        </authorList>
    </citation>
    <scope>IDENTIFICATION</scope>
</reference>
<evidence type="ECO:0000313" key="2">
    <source>
        <dbReference type="Ensembl" id="ENSNPEP00000002941.1"/>
    </source>
</evidence>
<protein>
    <submittedName>
        <fullName evidence="2">Interleukin 4</fullName>
    </submittedName>
</protein>
<organism evidence="2 3">
    <name type="scientific">Nothoprocta perdicaria</name>
    <name type="common">Chilean tinamou</name>
    <name type="synonym">Crypturus perdicarius</name>
    <dbReference type="NCBI Taxonomy" id="30464"/>
    <lineage>
        <taxon>Eukaryota</taxon>
        <taxon>Metazoa</taxon>
        <taxon>Chordata</taxon>
        <taxon>Craniata</taxon>
        <taxon>Vertebrata</taxon>
        <taxon>Euteleostomi</taxon>
        <taxon>Archelosauria</taxon>
        <taxon>Archosauria</taxon>
        <taxon>Dinosauria</taxon>
        <taxon>Saurischia</taxon>
        <taxon>Theropoda</taxon>
        <taxon>Coelurosauria</taxon>
        <taxon>Aves</taxon>
        <taxon>Palaeognathae</taxon>
        <taxon>Tinamiformes</taxon>
        <taxon>Tinamidae</taxon>
        <taxon>Nothoprocta</taxon>
    </lineage>
</organism>
<dbReference type="Ensembl" id="ENSNPET00000002998.1">
    <property type="protein sequence ID" value="ENSNPEP00000002941.1"/>
    <property type="gene ID" value="ENSNPEG00000002264.1"/>
</dbReference>
<dbReference type="GO" id="GO:0006955">
    <property type="term" value="P:immune response"/>
    <property type="evidence" value="ECO:0007669"/>
    <property type="project" value="InterPro"/>
</dbReference>
<reference evidence="2" key="1">
    <citation type="submission" date="2025-08" db="UniProtKB">
        <authorList>
            <consortium name="Ensembl"/>
        </authorList>
    </citation>
    <scope>IDENTIFICATION</scope>
</reference>
<dbReference type="SUPFAM" id="SSF47266">
    <property type="entry name" value="4-helical cytokines"/>
    <property type="match status" value="1"/>
</dbReference>
<dbReference type="GO" id="GO:0005576">
    <property type="term" value="C:extracellular region"/>
    <property type="evidence" value="ECO:0007669"/>
    <property type="project" value="InterPro"/>
</dbReference>
<dbReference type="GO" id="GO:0008083">
    <property type="term" value="F:growth factor activity"/>
    <property type="evidence" value="ECO:0007669"/>
    <property type="project" value="InterPro"/>
</dbReference>
<accession>A0A8C6YP73</accession>